<keyword evidence="1" id="KW-1133">Transmembrane helix</keyword>
<comment type="caution">
    <text evidence="2">The sequence shown here is derived from an EMBL/GenBank/DDBJ whole genome shotgun (WGS) entry which is preliminary data.</text>
</comment>
<keyword evidence="1" id="KW-0812">Transmembrane</keyword>
<accession>A0A644U1U7</accession>
<evidence type="ECO:0000313" key="2">
    <source>
        <dbReference type="EMBL" id="MPL72422.1"/>
    </source>
</evidence>
<reference evidence="2" key="1">
    <citation type="submission" date="2019-08" db="EMBL/GenBank/DDBJ databases">
        <authorList>
            <person name="Kucharzyk K."/>
            <person name="Murdoch R.W."/>
            <person name="Higgins S."/>
            <person name="Loffler F."/>
        </authorList>
    </citation>
    <scope>NUCLEOTIDE SEQUENCE</scope>
</reference>
<evidence type="ECO:0000256" key="1">
    <source>
        <dbReference type="SAM" id="Phobius"/>
    </source>
</evidence>
<keyword evidence="1" id="KW-0472">Membrane</keyword>
<organism evidence="2">
    <name type="scientific">bioreactor metagenome</name>
    <dbReference type="NCBI Taxonomy" id="1076179"/>
    <lineage>
        <taxon>unclassified sequences</taxon>
        <taxon>metagenomes</taxon>
        <taxon>ecological metagenomes</taxon>
    </lineage>
</organism>
<gene>
    <name evidence="2" type="ORF">SDC9_18207</name>
</gene>
<proteinExistence type="predicted"/>
<sequence>MEGFITFIFIAALIIFILSRVAPLLLAWWVRKKISNLSGGQDPFREADKNDGRKISEVDGTIISDQVERDKIVDSDVGEYVDFEESKK</sequence>
<feature type="transmembrane region" description="Helical" evidence="1">
    <location>
        <begin position="6"/>
        <end position="30"/>
    </location>
</feature>
<protein>
    <recommendedName>
        <fullName evidence="3">DUF4834 domain-containing protein</fullName>
    </recommendedName>
</protein>
<dbReference type="EMBL" id="VSSQ01000066">
    <property type="protein sequence ID" value="MPL72422.1"/>
    <property type="molecule type" value="Genomic_DNA"/>
</dbReference>
<name>A0A644U1U7_9ZZZZ</name>
<dbReference type="AlphaFoldDB" id="A0A644U1U7"/>
<evidence type="ECO:0008006" key="3">
    <source>
        <dbReference type="Google" id="ProtNLM"/>
    </source>
</evidence>